<protein>
    <submittedName>
        <fullName evidence="1">Uncharacterized protein</fullName>
    </submittedName>
</protein>
<dbReference type="EMBL" id="JASJQH010005449">
    <property type="protein sequence ID" value="KAK9745465.1"/>
    <property type="molecule type" value="Genomic_DNA"/>
</dbReference>
<name>A0ABR2WCE4_9FUNG</name>
<gene>
    <name evidence="1" type="ORF">K7432_018260</name>
</gene>
<reference evidence="1 2" key="1">
    <citation type="submission" date="2023-04" db="EMBL/GenBank/DDBJ databases">
        <title>Genome of Basidiobolus ranarum AG-B5.</title>
        <authorList>
            <person name="Stajich J.E."/>
            <person name="Carter-House D."/>
            <person name="Gryganskyi A."/>
        </authorList>
    </citation>
    <scope>NUCLEOTIDE SEQUENCE [LARGE SCALE GENOMIC DNA]</scope>
    <source>
        <strain evidence="1 2">AG-B5</strain>
    </source>
</reference>
<evidence type="ECO:0000313" key="2">
    <source>
        <dbReference type="Proteomes" id="UP001479436"/>
    </source>
</evidence>
<dbReference type="Proteomes" id="UP001479436">
    <property type="component" value="Unassembled WGS sequence"/>
</dbReference>
<keyword evidence="2" id="KW-1185">Reference proteome</keyword>
<sequence length="81" mass="8765">MRSKKTVNLGSYNSVKQTHIFAGIPDTVSLDTSLPPTSSLDASCFSDASSNLNDISDLLPDDLYYPSSLEDIPPTSNTSYF</sequence>
<evidence type="ECO:0000313" key="1">
    <source>
        <dbReference type="EMBL" id="KAK9745465.1"/>
    </source>
</evidence>
<organism evidence="1 2">
    <name type="scientific">Basidiobolus ranarum</name>
    <dbReference type="NCBI Taxonomy" id="34480"/>
    <lineage>
        <taxon>Eukaryota</taxon>
        <taxon>Fungi</taxon>
        <taxon>Fungi incertae sedis</taxon>
        <taxon>Zoopagomycota</taxon>
        <taxon>Entomophthoromycotina</taxon>
        <taxon>Basidiobolomycetes</taxon>
        <taxon>Basidiobolales</taxon>
        <taxon>Basidiobolaceae</taxon>
        <taxon>Basidiobolus</taxon>
    </lineage>
</organism>
<accession>A0ABR2WCE4</accession>
<comment type="caution">
    <text evidence="1">The sequence shown here is derived from an EMBL/GenBank/DDBJ whole genome shotgun (WGS) entry which is preliminary data.</text>
</comment>
<proteinExistence type="predicted"/>